<accession>A0ABN9W562</accession>
<keyword evidence="2" id="KW-1185">Reference proteome</keyword>
<dbReference type="Proteomes" id="UP001189429">
    <property type="component" value="Unassembled WGS sequence"/>
</dbReference>
<evidence type="ECO:0000313" key="2">
    <source>
        <dbReference type="Proteomes" id="UP001189429"/>
    </source>
</evidence>
<reference evidence="1" key="1">
    <citation type="submission" date="2023-10" db="EMBL/GenBank/DDBJ databases">
        <authorList>
            <person name="Chen Y."/>
            <person name="Shah S."/>
            <person name="Dougan E. K."/>
            <person name="Thang M."/>
            <person name="Chan C."/>
        </authorList>
    </citation>
    <scope>NUCLEOTIDE SEQUENCE [LARGE SCALE GENOMIC DNA]</scope>
</reference>
<comment type="caution">
    <text evidence="1">The sequence shown here is derived from an EMBL/GenBank/DDBJ whole genome shotgun (WGS) entry which is preliminary data.</text>
</comment>
<gene>
    <name evidence="1" type="ORF">PCOR1329_LOCUS63584</name>
</gene>
<organism evidence="1 2">
    <name type="scientific">Prorocentrum cordatum</name>
    <dbReference type="NCBI Taxonomy" id="2364126"/>
    <lineage>
        <taxon>Eukaryota</taxon>
        <taxon>Sar</taxon>
        <taxon>Alveolata</taxon>
        <taxon>Dinophyceae</taxon>
        <taxon>Prorocentrales</taxon>
        <taxon>Prorocentraceae</taxon>
        <taxon>Prorocentrum</taxon>
    </lineage>
</organism>
<dbReference type="EMBL" id="CAUYUJ010018073">
    <property type="protein sequence ID" value="CAK0880446.1"/>
    <property type="molecule type" value="Genomic_DNA"/>
</dbReference>
<proteinExistence type="predicted"/>
<feature type="non-terminal residue" evidence="1">
    <location>
        <position position="84"/>
    </location>
</feature>
<evidence type="ECO:0000313" key="1">
    <source>
        <dbReference type="EMBL" id="CAK0880446.1"/>
    </source>
</evidence>
<feature type="non-terminal residue" evidence="1">
    <location>
        <position position="1"/>
    </location>
</feature>
<name>A0ABN9W562_9DINO</name>
<protein>
    <submittedName>
        <fullName evidence="1">Uncharacterized protein</fullName>
    </submittedName>
</protein>
<sequence>AQSEDDKRRATITSEYVKNFKKVKVLYDNAILQHTSTAQLIQTWKWAKNSPDALKYFQAAYDKVNAIVAEHKFLFKLMSEDKLP</sequence>